<dbReference type="EMBL" id="AP027059">
    <property type="protein sequence ID" value="BDU49799.1"/>
    <property type="molecule type" value="Genomic_DNA"/>
</dbReference>
<accession>A0AAU9DGI4</accession>
<name>A0AAU9DGI4_9FUSO</name>
<dbReference type="NCBIfam" id="TIGR01420">
    <property type="entry name" value="pilT_fam"/>
    <property type="match status" value="1"/>
</dbReference>
<dbReference type="InterPro" id="IPR006321">
    <property type="entry name" value="PilT/PilU"/>
</dbReference>
<dbReference type="PANTHER" id="PTHR30486">
    <property type="entry name" value="TWITCHING MOTILITY PROTEIN PILT"/>
    <property type="match status" value="1"/>
</dbReference>
<reference evidence="3 4" key="1">
    <citation type="submission" date="2022-11" db="EMBL/GenBank/DDBJ databases">
        <title>Haliovirga abyssi gen. nov., sp. nov., a mesophilic fermentative bacterium isolated from the Iheya North hydrothermal field and the proposal of Haliovirgaceae fam. nov.</title>
        <authorList>
            <person name="Miyazaki U."/>
            <person name="Tame A."/>
            <person name="Miyazaki J."/>
            <person name="Takai K."/>
            <person name="Sawayama S."/>
            <person name="Kitajima M."/>
            <person name="Okamoto A."/>
            <person name="Nakagawa S."/>
        </authorList>
    </citation>
    <scope>NUCLEOTIDE SEQUENCE [LARGE SCALE GENOMIC DNA]</scope>
    <source>
        <strain evidence="3 4">IC12</strain>
    </source>
</reference>
<evidence type="ECO:0000256" key="1">
    <source>
        <dbReference type="ARBA" id="ARBA00006611"/>
    </source>
</evidence>
<evidence type="ECO:0000313" key="3">
    <source>
        <dbReference type="EMBL" id="BDU49799.1"/>
    </source>
</evidence>
<dbReference type="AlphaFoldDB" id="A0AAU9DGI4"/>
<dbReference type="Gene3D" id="3.30.450.90">
    <property type="match status" value="1"/>
</dbReference>
<evidence type="ECO:0000259" key="2">
    <source>
        <dbReference type="Pfam" id="PF00437"/>
    </source>
</evidence>
<dbReference type="InterPro" id="IPR027417">
    <property type="entry name" value="P-loop_NTPase"/>
</dbReference>
<keyword evidence="4" id="KW-1185">Reference proteome</keyword>
<feature type="domain" description="Bacterial type II secretion system protein E" evidence="2">
    <location>
        <begin position="2"/>
        <end position="278"/>
    </location>
</feature>
<dbReference type="RefSeq" id="WP_307904743.1">
    <property type="nucleotide sequence ID" value="NZ_AP027059.1"/>
</dbReference>
<evidence type="ECO:0000313" key="4">
    <source>
        <dbReference type="Proteomes" id="UP001321582"/>
    </source>
</evidence>
<comment type="similarity">
    <text evidence="1">Belongs to the GSP E family.</text>
</comment>
<organism evidence="3 4">
    <name type="scientific">Haliovirga abyssi</name>
    <dbReference type="NCBI Taxonomy" id="2996794"/>
    <lineage>
        <taxon>Bacteria</taxon>
        <taxon>Fusobacteriati</taxon>
        <taxon>Fusobacteriota</taxon>
        <taxon>Fusobacteriia</taxon>
        <taxon>Fusobacteriales</taxon>
        <taxon>Haliovirgaceae</taxon>
        <taxon>Haliovirga</taxon>
    </lineage>
</organism>
<dbReference type="InterPro" id="IPR050921">
    <property type="entry name" value="T4SS_GSP_E_ATPase"/>
</dbReference>
<dbReference type="GO" id="GO:0016887">
    <property type="term" value="F:ATP hydrolysis activity"/>
    <property type="evidence" value="ECO:0007669"/>
    <property type="project" value="InterPro"/>
</dbReference>
<dbReference type="SUPFAM" id="SSF52540">
    <property type="entry name" value="P-loop containing nucleoside triphosphate hydrolases"/>
    <property type="match status" value="1"/>
</dbReference>
<dbReference type="KEGG" id="haby:HLVA_03680"/>
<dbReference type="PANTHER" id="PTHR30486:SF12">
    <property type="entry name" value="TYPE IV PILUS ATPASE PILU"/>
    <property type="match status" value="1"/>
</dbReference>
<dbReference type="InterPro" id="IPR001482">
    <property type="entry name" value="T2SS/T4SS_dom"/>
</dbReference>
<dbReference type="GO" id="GO:0005524">
    <property type="term" value="F:ATP binding"/>
    <property type="evidence" value="ECO:0007669"/>
    <property type="project" value="InterPro"/>
</dbReference>
<sequence>MIEQLLKELTEKKGSDLHVKVGSRPMIRIDGELQPINGVEVILPKDMEIMERELLDERKREKFRKNKNIDFSYAIPALGRYRINMFMQRGTIAVAIRRILQNIQSLEKLGLPDVLKEVIKEKRGLILITGAAGNGKSTTVAAMIEYINENLTRNIITLEDPIEYLFKDKKSLISQREIPSDIENYNQALKYIIRQDPDIIYIGELRDKETLEAAFKAAETGHLVISTVHTVNASQTITRILDYFPKELQQRIRNQLSSNLLMVTSQRLLPKKQGKGRVAAIEVMRTTPTIKDLILTVDGYKKIPEAMKLGKKEDGMKTFDQSIEKLYTNGEIEYETALSAATVKKDIQLLKRGINHASASDYYKEMIE</sequence>
<proteinExistence type="inferred from homology"/>
<protein>
    <submittedName>
        <fullName evidence="3">Twitching motility protein PilT</fullName>
    </submittedName>
</protein>
<dbReference type="Pfam" id="PF00437">
    <property type="entry name" value="T2SSE"/>
    <property type="match status" value="1"/>
</dbReference>
<dbReference type="Proteomes" id="UP001321582">
    <property type="component" value="Chromosome"/>
</dbReference>
<gene>
    <name evidence="3" type="primary">pilT-1</name>
    <name evidence="3" type="ORF">HLVA_03680</name>
</gene>
<dbReference type="CDD" id="cd01131">
    <property type="entry name" value="PilT"/>
    <property type="match status" value="1"/>
</dbReference>
<dbReference type="Gene3D" id="3.40.50.300">
    <property type="entry name" value="P-loop containing nucleotide triphosphate hydrolases"/>
    <property type="match status" value="1"/>
</dbReference>